<dbReference type="STRING" id="485917.Phep_1020"/>
<dbReference type="Gene3D" id="3.20.20.150">
    <property type="entry name" value="Divalent-metal-dependent TIM barrel enzymes"/>
    <property type="match status" value="1"/>
</dbReference>
<keyword evidence="2" id="KW-0413">Isomerase</keyword>
<dbReference type="GO" id="GO:0016853">
    <property type="term" value="F:isomerase activity"/>
    <property type="evidence" value="ECO:0007669"/>
    <property type="project" value="UniProtKB-KW"/>
</dbReference>
<dbReference type="Pfam" id="PF01261">
    <property type="entry name" value="AP_endonuc_2"/>
    <property type="match status" value="1"/>
</dbReference>
<protein>
    <submittedName>
        <fullName evidence="2">Xylose isomerase domain protein TIM barrel</fullName>
    </submittedName>
</protein>
<dbReference type="EMBL" id="CP001681">
    <property type="protein sequence ID" value="ACU03241.1"/>
    <property type="molecule type" value="Genomic_DNA"/>
</dbReference>
<dbReference type="SUPFAM" id="SSF51658">
    <property type="entry name" value="Xylose isomerase-like"/>
    <property type="match status" value="1"/>
</dbReference>
<evidence type="ECO:0000313" key="2">
    <source>
        <dbReference type="EMBL" id="ACU03241.1"/>
    </source>
</evidence>
<sequence>MNIRKKRMMRNVSAAILTAGILLCGEALFAQDNLQIQRKGKASVKISLNAYSFTKPLLDKVRGRGAGMSLFELMDWSAKNGFDAVDLTGYFFPGYPAVPSDEFINEIKKHAFKLGLDISGTGVRNDFADPDPVKRAADVKHVKEWIDVAVKLGAPVIRIFAGPIPAGYENKRAEIEAYMAASMKECADYGKLRGVLIGVQNHGDFLKTADETISLVKRVNSDWFGVIVDSGYFITEDPYVDIEKTMPYAVNFQLKLSAFGAASPIKIDLPRIMKIVEKTGYRGYLPIETLSPQGGNKNKKNTPNAADKAAYDPYTVVPAFLKEVKAAQLAQFGD</sequence>
<evidence type="ECO:0000259" key="1">
    <source>
        <dbReference type="Pfam" id="PF01261"/>
    </source>
</evidence>
<dbReference type="InterPro" id="IPR050312">
    <property type="entry name" value="IolE/XylAMocC-like"/>
</dbReference>
<dbReference type="Proteomes" id="UP000000852">
    <property type="component" value="Chromosome"/>
</dbReference>
<dbReference type="InterPro" id="IPR013022">
    <property type="entry name" value="Xyl_isomerase-like_TIM-brl"/>
</dbReference>
<evidence type="ECO:0000313" key="3">
    <source>
        <dbReference type="Proteomes" id="UP000000852"/>
    </source>
</evidence>
<dbReference type="HOGENOM" id="CLU_050006_6_0_10"/>
<organism evidence="2 3">
    <name type="scientific">Pedobacter heparinus (strain ATCC 13125 / DSM 2366 / CIP 104194 / JCM 7457 / NBRC 12017 / NCIMB 9290 / NRRL B-14731 / HIM 762-3)</name>
    <dbReference type="NCBI Taxonomy" id="485917"/>
    <lineage>
        <taxon>Bacteria</taxon>
        <taxon>Pseudomonadati</taxon>
        <taxon>Bacteroidota</taxon>
        <taxon>Sphingobacteriia</taxon>
        <taxon>Sphingobacteriales</taxon>
        <taxon>Sphingobacteriaceae</taxon>
        <taxon>Pedobacter</taxon>
    </lineage>
</organism>
<name>C6Y328_PEDHD</name>
<accession>C6Y328</accession>
<reference evidence="2 3" key="1">
    <citation type="journal article" date="2009" name="Stand. Genomic Sci.">
        <title>Complete genome sequence of Pedobacter heparinus type strain (HIM 762-3).</title>
        <authorList>
            <person name="Han C."/>
            <person name="Spring S."/>
            <person name="Lapidus A."/>
            <person name="Del Rio T.G."/>
            <person name="Tice H."/>
            <person name="Copeland A."/>
            <person name="Cheng J.F."/>
            <person name="Lucas S."/>
            <person name="Chen F."/>
            <person name="Nolan M."/>
            <person name="Bruce D."/>
            <person name="Goodwin L."/>
            <person name="Pitluck S."/>
            <person name="Ivanova N."/>
            <person name="Mavromatis K."/>
            <person name="Mikhailova N."/>
            <person name="Pati A."/>
            <person name="Chen A."/>
            <person name="Palaniappan K."/>
            <person name="Land M."/>
            <person name="Hauser L."/>
            <person name="Chang Y.J."/>
            <person name="Jeffries C.C."/>
            <person name="Saunders E."/>
            <person name="Chertkov O."/>
            <person name="Brettin T."/>
            <person name="Goker M."/>
            <person name="Rohde M."/>
            <person name="Bristow J."/>
            <person name="Eisen J.A."/>
            <person name="Markowitz V."/>
            <person name="Hugenholtz P."/>
            <person name="Kyrpides N.C."/>
            <person name="Klenk H.P."/>
            <person name="Detter J.C."/>
        </authorList>
    </citation>
    <scope>NUCLEOTIDE SEQUENCE [LARGE SCALE GENOMIC DNA]</scope>
    <source>
        <strain evidence="3">ATCC 13125 / DSM 2366 / CIP 104194 / JCM 7457 / NBRC 12017 / NCIMB 9290 / NRRL B-14731 / HIM 762-3</strain>
    </source>
</reference>
<dbReference type="PANTHER" id="PTHR12110">
    <property type="entry name" value="HYDROXYPYRUVATE ISOMERASE"/>
    <property type="match status" value="1"/>
</dbReference>
<keyword evidence="3" id="KW-1185">Reference proteome</keyword>
<proteinExistence type="predicted"/>
<dbReference type="AlphaFoldDB" id="C6Y328"/>
<dbReference type="eggNOG" id="COG1082">
    <property type="taxonomic scope" value="Bacteria"/>
</dbReference>
<dbReference type="KEGG" id="phe:Phep_1020"/>
<feature type="domain" description="Xylose isomerase-like TIM barrel" evidence="1">
    <location>
        <begin position="75"/>
        <end position="297"/>
    </location>
</feature>
<dbReference type="PANTHER" id="PTHR12110:SF53">
    <property type="entry name" value="BLR5974 PROTEIN"/>
    <property type="match status" value="1"/>
</dbReference>
<gene>
    <name evidence="2" type="ordered locus">Phep_1020</name>
</gene>
<dbReference type="InterPro" id="IPR036237">
    <property type="entry name" value="Xyl_isomerase-like_sf"/>
</dbReference>
<dbReference type="RefSeq" id="WP_012781185.1">
    <property type="nucleotide sequence ID" value="NC_013061.1"/>
</dbReference>